<keyword evidence="5" id="KW-1185">Reference proteome</keyword>
<dbReference type="GO" id="GO:0030870">
    <property type="term" value="C:Mre11 complex"/>
    <property type="evidence" value="ECO:0007669"/>
    <property type="project" value="TreeGrafter"/>
</dbReference>
<dbReference type="CDD" id="cd00840">
    <property type="entry name" value="MPP_Mre11_N"/>
    <property type="match status" value="1"/>
</dbReference>
<evidence type="ECO:0000313" key="4">
    <source>
        <dbReference type="EMBL" id="KAG5455403.1"/>
    </source>
</evidence>
<keyword evidence="1" id="KW-0378">Hydrolase</keyword>
<dbReference type="GO" id="GO:0000723">
    <property type="term" value="P:telomere maintenance"/>
    <property type="evidence" value="ECO:0007669"/>
    <property type="project" value="TreeGrafter"/>
</dbReference>
<dbReference type="GO" id="GO:0097552">
    <property type="term" value="P:mitochondrial double-strand break repair via homologous recombination"/>
    <property type="evidence" value="ECO:0007669"/>
    <property type="project" value="TreeGrafter"/>
</dbReference>
<dbReference type="InterPro" id="IPR029052">
    <property type="entry name" value="Metallo-depent_PP-like"/>
</dbReference>
<dbReference type="GO" id="GO:0000014">
    <property type="term" value="F:single-stranded DNA endodeoxyribonuclease activity"/>
    <property type="evidence" value="ECO:0007669"/>
    <property type="project" value="TreeGrafter"/>
</dbReference>
<gene>
    <name evidence="4" type="ORF">BJ554DRAFT_5192</name>
</gene>
<name>A0A8H7ZLY6_9FUNG</name>
<feature type="region of interest" description="Disordered" evidence="2">
    <location>
        <begin position="1"/>
        <end position="58"/>
    </location>
</feature>
<feature type="domain" description="Calcineurin-like phosphoesterase" evidence="3">
    <location>
        <begin position="63"/>
        <end position="121"/>
    </location>
</feature>
<dbReference type="AlphaFoldDB" id="A0A8H7ZLY6"/>
<dbReference type="InterPro" id="IPR041796">
    <property type="entry name" value="Mre11_N"/>
</dbReference>
<dbReference type="GO" id="GO:0042138">
    <property type="term" value="P:meiotic DNA double-strand break formation"/>
    <property type="evidence" value="ECO:0007669"/>
    <property type="project" value="TreeGrafter"/>
</dbReference>
<evidence type="ECO:0000259" key="3">
    <source>
        <dbReference type="Pfam" id="PF00149"/>
    </source>
</evidence>
<dbReference type="Proteomes" id="UP000673691">
    <property type="component" value="Unassembled WGS sequence"/>
</dbReference>
<accession>A0A8H7ZLY6</accession>
<dbReference type="Pfam" id="PF00149">
    <property type="entry name" value="Metallophos"/>
    <property type="match status" value="1"/>
</dbReference>
<dbReference type="GO" id="GO:0000724">
    <property type="term" value="P:double-strand break repair via homologous recombination"/>
    <property type="evidence" value="ECO:0007669"/>
    <property type="project" value="TreeGrafter"/>
</dbReference>
<reference evidence="4 5" key="1">
    <citation type="journal article" name="Sci. Rep.">
        <title>Genome-scale phylogenetic analyses confirm Olpidium as the closest living zoosporic fungus to the non-flagellated, terrestrial fungi.</title>
        <authorList>
            <person name="Chang Y."/>
            <person name="Rochon D."/>
            <person name="Sekimoto S."/>
            <person name="Wang Y."/>
            <person name="Chovatia M."/>
            <person name="Sandor L."/>
            <person name="Salamov A."/>
            <person name="Grigoriev I.V."/>
            <person name="Stajich J.E."/>
            <person name="Spatafora J.W."/>
        </authorList>
    </citation>
    <scope>NUCLEOTIDE SEQUENCE [LARGE SCALE GENOMIC DNA]</scope>
    <source>
        <strain evidence="4">S191</strain>
    </source>
</reference>
<evidence type="ECO:0000313" key="5">
    <source>
        <dbReference type="Proteomes" id="UP000673691"/>
    </source>
</evidence>
<protein>
    <recommendedName>
        <fullName evidence="3">Calcineurin-like phosphoesterase domain-containing protein</fullName>
    </recommendedName>
</protein>
<organism evidence="4 5">
    <name type="scientific">Olpidium bornovanus</name>
    <dbReference type="NCBI Taxonomy" id="278681"/>
    <lineage>
        <taxon>Eukaryota</taxon>
        <taxon>Fungi</taxon>
        <taxon>Fungi incertae sedis</taxon>
        <taxon>Olpidiomycota</taxon>
        <taxon>Olpidiomycotina</taxon>
        <taxon>Olpidiomycetes</taxon>
        <taxon>Olpidiales</taxon>
        <taxon>Olpidiaceae</taxon>
        <taxon>Olpidium</taxon>
    </lineage>
</organism>
<dbReference type="EMBL" id="JAEFCI010013440">
    <property type="protein sequence ID" value="KAG5455403.1"/>
    <property type="molecule type" value="Genomic_DNA"/>
</dbReference>
<dbReference type="PANTHER" id="PTHR10139:SF1">
    <property type="entry name" value="DOUBLE-STRAND BREAK REPAIR PROTEIN MRE11"/>
    <property type="match status" value="1"/>
</dbReference>
<proteinExistence type="predicted"/>
<dbReference type="Gene3D" id="3.60.21.10">
    <property type="match status" value="1"/>
</dbReference>
<evidence type="ECO:0000256" key="1">
    <source>
        <dbReference type="ARBA" id="ARBA00022801"/>
    </source>
</evidence>
<dbReference type="GO" id="GO:0006303">
    <property type="term" value="P:double-strand break repair via nonhomologous end joining"/>
    <property type="evidence" value="ECO:0007669"/>
    <property type="project" value="TreeGrafter"/>
</dbReference>
<comment type="caution">
    <text evidence="4">The sequence shown here is derived from an EMBL/GenBank/DDBJ whole genome shotgun (WGS) entry which is preliminary data.</text>
</comment>
<dbReference type="SUPFAM" id="SSF56300">
    <property type="entry name" value="Metallo-dependent phosphatases"/>
    <property type="match status" value="1"/>
</dbReference>
<dbReference type="OrthoDB" id="30417at2759"/>
<dbReference type="GO" id="GO:0031573">
    <property type="term" value="P:mitotic intra-S DNA damage checkpoint signaling"/>
    <property type="evidence" value="ECO:0007669"/>
    <property type="project" value="TreeGrafter"/>
</dbReference>
<dbReference type="PANTHER" id="PTHR10139">
    <property type="entry name" value="DOUBLE-STRAND BREAK REPAIR PROTEIN MRE11"/>
    <property type="match status" value="1"/>
</dbReference>
<dbReference type="GO" id="GO:0007095">
    <property type="term" value="P:mitotic G2 DNA damage checkpoint signaling"/>
    <property type="evidence" value="ECO:0007669"/>
    <property type="project" value="TreeGrafter"/>
</dbReference>
<dbReference type="GO" id="GO:0035861">
    <property type="term" value="C:site of double-strand break"/>
    <property type="evidence" value="ECO:0007669"/>
    <property type="project" value="TreeGrafter"/>
</dbReference>
<dbReference type="InterPro" id="IPR004843">
    <property type="entry name" value="Calcineurin-like_PHP"/>
</dbReference>
<evidence type="ECO:0000256" key="2">
    <source>
        <dbReference type="SAM" id="MobiDB-lite"/>
    </source>
</evidence>
<sequence>MPGEGEGAPQNPGLWKTAFSARVDVSGSPPAPSCPAHTLTRPSSSNPTRRRRAGSTASSDVISILVATDNHLGYLEKDPIRGNDSFVTFDEILKIAVDRNVDMVLLGGDLFHDNRPSHNAMVRCMESLRTYCWGSRPCALELLSDPAETFVTK</sequence>